<feature type="repeat" description="ANK" evidence="3">
    <location>
        <begin position="325"/>
        <end position="357"/>
    </location>
</feature>
<dbReference type="AlphaFoldDB" id="A0ABD2WR33"/>
<dbReference type="PROSITE" id="PS50297">
    <property type="entry name" value="ANK_REP_REGION"/>
    <property type="match status" value="2"/>
</dbReference>
<sequence length="613" mass="70484">MEKLRIQFYNRLVRKCTDVNDLRNLLEDCKVSGLFRDVDDLNWILVTSIKRRDLQIVKLLVKYGVKINVLEKPGKTAIHIAADIGFGRAIKYLFKNYQVEDGNRTNKQGFTLFHIACSIGNVEMVQKFLDYGVDIDLESDVQYQETPISCAVWDAHIDVVKLLLGRGAYTGCSTNHYKNGSVLHYICQFIKYYVDPENHYHTILLEITKLLIQHGCDINAKDKHGNNPILSLFICYPNHNYVLGRKGPLRDLQVHQKEILEIFLQNGANVLENNKNRETVFDHAINSSLPNDEDFVIGLTDNIGAEIVEMLLNHSGVDVNFVNKNGHSLLQIAVFRLNYDVVKMLLKRGADVGTVKFLTQAKNCITRIEHVINLFGIAELLVAKGYVMDQTTELNVIDFFISLPTVFNIGDCFNNIKKDCTVKIRNYFMAMRSTSLYTIDFNPCKHWRTKVIQFILEQFKIFEIGNLNMNVNLRNYLQLHLQELQKVTVLVELDDEIDTIIRKEYENAKKTIVDNQTLFLDIYFMSDKKIYSLVKNSISHRNFVTWQDSFPYFSGIVFEKIVQSIVRNFIETVASKYLPSGWQLPILCCDNIVKNLKNSDVLCALKAVTSDLS</sequence>
<evidence type="ECO:0000256" key="1">
    <source>
        <dbReference type="ARBA" id="ARBA00022737"/>
    </source>
</evidence>
<keyword evidence="1" id="KW-0677">Repeat</keyword>
<evidence type="ECO:0000313" key="4">
    <source>
        <dbReference type="EMBL" id="KAL3395496.1"/>
    </source>
</evidence>
<dbReference type="SUPFAM" id="SSF48403">
    <property type="entry name" value="Ankyrin repeat"/>
    <property type="match status" value="1"/>
</dbReference>
<feature type="repeat" description="ANK" evidence="3">
    <location>
        <begin position="108"/>
        <end position="140"/>
    </location>
</feature>
<dbReference type="SMART" id="SM00248">
    <property type="entry name" value="ANK"/>
    <property type="match status" value="8"/>
</dbReference>
<comment type="caution">
    <text evidence="4">The sequence shown here is derived from an EMBL/GenBank/DDBJ whole genome shotgun (WGS) entry which is preliminary data.</text>
</comment>
<organism evidence="4 5">
    <name type="scientific">Trichogramma kaykai</name>
    <dbReference type="NCBI Taxonomy" id="54128"/>
    <lineage>
        <taxon>Eukaryota</taxon>
        <taxon>Metazoa</taxon>
        <taxon>Ecdysozoa</taxon>
        <taxon>Arthropoda</taxon>
        <taxon>Hexapoda</taxon>
        <taxon>Insecta</taxon>
        <taxon>Pterygota</taxon>
        <taxon>Neoptera</taxon>
        <taxon>Endopterygota</taxon>
        <taxon>Hymenoptera</taxon>
        <taxon>Apocrita</taxon>
        <taxon>Proctotrupomorpha</taxon>
        <taxon>Chalcidoidea</taxon>
        <taxon>Trichogrammatidae</taxon>
        <taxon>Trichogramma</taxon>
    </lineage>
</organism>
<dbReference type="EMBL" id="JBJJXI010000080">
    <property type="protein sequence ID" value="KAL3395496.1"/>
    <property type="molecule type" value="Genomic_DNA"/>
</dbReference>
<evidence type="ECO:0000256" key="3">
    <source>
        <dbReference type="PROSITE-ProRule" id="PRU00023"/>
    </source>
</evidence>
<dbReference type="InterPro" id="IPR036770">
    <property type="entry name" value="Ankyrin_rpt-contain_sf"/>
</dbReference>
<protein>
    <submittedName>
        <fullName evidence="4">Uncharacterized protein</fullName>
    </submittedName>
</protein>
<evidence type="ECO:0000256" key="2">
    <source>
        <dbReference type="ARBA" id="ARBA00023043"/>
    </source>
</evidence>
<keyword evidence="5" id="KW-1185">Reference proteome</keyword>
<dbReference type="Proteomes" id="UP001627154">
    <property type="component" value="Unassembled WGS sequence"/>
</dbReference>
<dbReference type="PANTHER" id="PTHR24198">
    <property type="entry name" value="ANKYRIN REPEAT AND PROTEIN KINASE DOMAIN-CONTAINING PROTEIN"/>
    <property type="match status" value="1"/>
</dbReference>
<name>A0ABD2WR33_9HYME</name>
<dbReference type="Gene3D" id="1.25.40.20">
    <property type="entry name" value="Ankyrin repeat-containing domain"/>
    <property type="match status" value="2"/>
</dbReference>
<accession>A0ABD2WR33</accession>
<dbReference type="PANTHER" id="PTHR24198:SF165">
    <property type="entry name" value="ANKYRIN REPEAT-CONTAINING PROTEIN-RELATED"/>
    <property type="match status" value="1"/>
</dbReference>
<dbReference type="PROSITE" id="PS50088">
    <property type="entry name" value="ANK_REPEAT"/>
    <property type="match status" value="2"/>
</dbReference>
<dbReference type="InterPro" id="IPR002110">
    <property type="entry name" value="Ankyrin_rpt"/>
</dbReference>
<dbReference type="PRINTS" id="PR01415">
    <property type="entry name" value="ANKYRIN"/>
</dbReference>
<keyword evidence="2 3" id="KW-0040">ANK repeat</keyword>
<reference evidence="4 5" key="1">
    <citation type="journal article" date="2024" name="bioRxiv">
        <title>A reference genome for Trichogramma kaykai: A tiny desert-dwelling parasitoid wasp with competing sex-ratio distorters.</title>
        <authorList>
            <person name="Culotta J."/>
            <person name="Lindsey A.R."/>
        </authorList>
    </citation>
    <scope>NUCLEOTIDE SEQUENCE [LARGE SCALE GENOMIC DNA]</scope>
    <source>
        <strain evidence="4 5">KSX58</strain>
    </source>
</reference>
<evidence type="ECO:0000313" key="5">
    <source>
        <dbReference type="Proteomes" id="UP001627154"/>
    </source>
</evidence>
<gene>
    <name evidence="4" type="ORF">TKK_010330</name>
</gene>
<dbReference type="Pfam" id="PF12796">
    <property type="entry name" value="Ank_2"/>
    <property type="match status" value="2"/>
</dbReference>
<proteinExistence type="predicted"/>